<proteinExistence type="predicted"/>
<gene>
    <name evidence="1" type="ORF">HPB49_020794</name>
</gene>
<evidence type="ECO:0000313" key="1">
    <source>
        <dbReference type="EMBL" id="KAH7971258.1"/>
    </source>
</evidence>
<accession>A0ACB8DL28</accession>
<sequence>MDTTSTTFAWQGETTATVAGQGAHAINGTIAIVATSTVVVGQDRTTGTDSAQAARGAIGTLTTSTVRTTAIMNTTVVGRRETTGTVSGQGAHATNGTPVQSTKSLRYNLKWYNKSLFNESVNASHHIWFIETSNRRKLSAREACSVESACRHNGDFTVHLLSTGNISSSDCPYHGVLSKIPNFRSSAINASAILAGTPLASIQANGGALSQSRYASEHLSDFLRFVLLWIHGGAYVDLDVIVMKSLEGIRNTVFYESDNYKGYLASTVLFFDKHHPALGAMIDECARRYDPAKWTIAGPQVVSTLVSDAVFSRMVNIASSSAFLPVYYPGWKSLFIPAHASDVLKRINGSYGVHFWNSMSKGTRVVPGSGCGLDLLARAHCPSVYKLASSDGDL</sequence>
<reference evidence="1" key="1">
    <citation type="submission" date="2020-05" db="EMBL/GenBank/DDBJ databases">
        <title>Large-scale comparative analyses of tick genomes elucidate their genetic diversity and vector capacities.</title>
        <authorList>
            <person name="Jia N."/>
            <person name="Wang J."/>
            <person name="Shi W."/>
            <person name="Du L."/>
            <person name="Sun Y."/>
            <person name="Zhan W."/>
            <person name="Jiang J."/>
            <person name="Wang Q."/>
            <person name="Zhang B."/>
            <person name="Ji P."/>
            <person name="Sakyi L.B."/>
            <person name="Cui X."/>
            <person name="Yuan T."/>
            <person name="Jiang B."/>
            <person name="Yang W."/>
            <person name="Lam T.T.-Y."/>
            <person name="Chang Q."/>
            <person name="Ding S."/>
            <person name="Wang X."/>
            <person name="Zhu J."/>
            <person name="Ruan X."/>
            <person name="Zhao L."/>
            <person name="Wei J."/>
            <person name="Que T."/>
            <person name="Du C."/>
            <person name="Cheng J."/>
            <person name="Dai P."/>
            <person name="Han X."/>
            <person name="Huang E."/>
            <person name="Gao Y."/>
            <person name="Liu J."/>
            <person name="Shao H."/>
            <person name="Ye R."/>
            <person name="Li L."/>
            <person name="Wei W."/>
            <person name="Wang X."/>
            <person name="Wang C."/>
            <person name="Yang T."/>
            <person name="Huo Q."/>
            <person name="Li W."/>
            <person name="Guo W."/>
            <person name="Chen H."/>
            <person name="Zhou L."/>
            <person name="Ni X."/>
            <person name="Tian J."/>
            <person name="Zhou Y."/>
            <person name="Sheng Y."/>
            <person name="Liu T."/>
            <person name="Pan Y."/>
            <person name="Xia L."/>
            <person name="Li J."/>
            <person name="Zhao F."/>
            <person name="Cao W."/>
        </authorList>
    </citation>
    <scope>NUCLEOTIDE SEQUENCE</scope>
    <source>
        <strain evidence="1">Dsil-2018</strain>
    </source>
</reference>
<comment type="caution">
    <text evidence="1">The sequence shown here is derived from an EMBL/GenBank/DDBJ whole genome shotgun (WGS) entry which is preliminary data.</text>
</comment>
<dbReference type="EMBL" id="CM023480">
    <property type="protein sequence ID" value="KAH7971258.1"/>
    <property type="molecule type" value="Genomic_DNA"/>
</dbReference>
<evidence type="ECO:0000313" key="2">
    <source>
        <dbReference type="Proteomes" id="UP000821865"/>
    </source>
</evidence>
<name>A0ACB8DL28_DERSI</name>
<dbReference type="Proteomes" id="UP000821865">
    <property type="component" value="Chromosome 11"/>
</dbReference>
<protein>
    <submittedName>
        <fullName evidence="1">Uncharacterized protein</fullName>
    </submittedName>
</protein>
<keyword evidence="2" id="KW-1185">Reference proteome</keyword>
<organism evidence="1 2">
    <name type="scientific">Dermacentor silvarum</name>
    <name type="common">Tick</name>
    <dbReference type="NCBI Taxonomy" id="543639"/>
    <lineage>
        <taxon>Eukaryota</taxon>
        <taxon>Metazoa</taxon>
        <taxon>Ecdysozoa</taxon>
        <taxon>Arthropoda</taxon>
        <taxon>Chelicerata</taxon>
        <taxon>Arachnida</taxon>
        <taxon>Acari</taxon>
        <taxon>Parasitiformes</taxon>
        <taxon>Ixodida</taxon>
        <taxon>Ixodoidea</taxon>
        <taxon>Ixodidae</taxon>
        <taxon>Rhipicephalinae</taxon>
        <taxon>Dermacentor</taxon>
    </lineage>
</organism>